<reference evidence="3 4" key="1">
    <citation type="submission" date="2019-08" db="EMBL/GenBank/DDBJ databases">
        <title>Deep-cultivation of Planctomycetes and their phenomic and genomic characterization uncovers novel biology.</title>
        <authorList>
            <person name="Wiegand S."/>
            <person name="Jogler M."/>
            <person name="Boedeker C."/>
            <person name="Pinto D."/>
            <person name="Vollmers J."/>
            <person name="Rivas-Marin E."/>
            <person name="Kohn T."/>
            <person name="Peeters S.H."/>
            <person name="Heuer A."/>
            <person name="Rast P."/>
            <person name="Oberbeckmann S."/>
            <person name="Bunk B."/>
            <person name="Jeske O."/>
            <person name="Meyerdierks A."/>
            <person name="Storesund J.E."/>
            <person name="Kallscheuer N."/>
            <person name="Luecker S."/>
            <person name="Lage O.M."/>
            <person name="Pohl T."/>
            <person name="Merkel B.J."/>
            <person name="Hornburger P."/>
            <person name="Mueller R.-W."/>
            <person name="Bruemmer F."/>
            <person name="Labrenz M."/>
            <person name="Spormann A.M."/>
            <person name="Op den Camp H."/>
            <person name="Overmann J."/>
            <person name="Amann R."/>
            <person name="Jetten M.S.M."/>
            <person name="Mascher T."/>
            <person name="Medema M.H."/>
            <person name="Devos D.P."/>
            <person name="Kaster A.-K."/>
            <person name="Ovreas L."/>
            <person name="Rohde M."/>
            <person name="Galperin M.Y."/>
            <person name="Jogler C."/>
        </authorList>
    </citation>
    <scope>NUCLEOTIDE SEQUENCE [LARGE SCALE GENOMIC DNA]</scope>
    <source>
        <strain evidence="3 4">UC8</strain>
    </source>
</reference>
<keyword evidence="4" id="KW-1185">Reference proteome</keyword>
<evidence type="ECO:0000256" key="1">
    <source>
        <dbReference type="ARBA" id="ARBA00023186"/>
    </source>
</evidence>
<dbReference type="GO" id="GO:0051082">
    <property type="term" value="F:unfolded protein binding"/>
    <property type="evidence" value="ECO:0007669"/>
    <property type="project" value="TreeGrafter"/>
</dbReference>
<dbReference type="RefSeq" id="WP_068136043.1">
    <property type="nucleotide sequence ID" value="NZ_CP042914.1"/>
</dbReference>
<dbReference type="GO" id="GO:0042026">
    <property type="term" value="P:protein refolding"/>
    <property type="evidence" value="ECO:0007669"/>
    <property type="project" value="TreeGrafter"/>
</dbReference>
<dbReference type="InterPro" id="IPR036869">
    <property type="entry name" value="J_dom_sf"/>
</dbReference>
<evidence type="ECO:0000313" key="3">
    <source>
        <dbReference type="EMBL" id="QEG38092.1"/>
    </source>
</evidence>
<dbReference type="GO" id="GO:0003677">
    <property type="term" value="F:DNA binding"/>
    <property type="evidence" value="ECO:0007669"/>
    <property type="project" value="UniProtKB-KW"/>
</dbReference>
<keyword evidence="1" id="KW-0143">Chaperone</keyword>
<dbReference type="InterPro" id="IPR001623">
    <property type="entry name" value="DnaJ_domain"/>
</dbReference>
<sequence length="195" mass="22276">MTTCEFVDYYEILEASPRATTATIERLFRYHARQHHPDASGSGDTVAFTKAVEAFETLRDPAKRAEYDVRYDREKNAQLEIVAGANAAGDDSVARYRILSILYAKRRQEMHRPGIGIGTLETLVKMPVELLDFHMWYLREKGWVGREESGQISITAAGVEQVEAMNHQTVVNQLRIDHRPQRPNSTPRRERVTCS</sequence>
<dbReference type="SMART" id="SM00271">
    <property type="entry name" value="DnaJ"/>
    <property type="match status" value="1"/>
</dbReference>
<keyword evidence="3" id="KW-0238">DNA-binding</keyword>
<name>A0A5B9QK38_9BACT</name>
<dbReference type="SUPFAM" id="SSF46565">
    <property type="entry name" value="Chaperone J-domain"/>
    <property type="match status" value="1"/>
</dbReference>
<dbReference type="InterPro" id="IPR018253">
    <property type="entry name" value="DnaJ_domain_CS"/>
</dbReference>
<dbReference type="Gene3D" id="1.10.287.110">
    <property type="entry name" value="DnaJ domain"/>
    <property type="match status" value="1"/>
</dbReference>
<gene>
    <name evidence="3" type="primary">cbpA_1</name>
    <name evidence="3" type="ORF">UC8_00450</name>
</gene>
<dbReference type="OrthoDB" id="9779889at2"/>
<protein>
    <submittedName>
        <fullName evidence="3">Curved DNA-binding protein</fullName>
    </submittedName>
</protein>
<proteinExistence type="predicted"/>
<dbReference type="GO" id="GO:0005737">
    <property type="term" value="C:cytoplasm"/>
    <property type="evidence" value="ECO:0007669"/>
    <property type="project" value="TreeGrafter"/>
</dbReference>
<dbReference type="PANTHER" id="PTHR43096:SF52">
    <property type="entry name" value="DNAJ HOMOLOG 1, MITOCHONDRIAL-RELATED"/>
    <property type="match status" value="1"/>
</dbReference>
<evidence type="ECO:0000313" key="4">
    <source>
        <dbReference type="Proteomes" id="UP000325286"/>
    </source>
</evidence>
<accession>A0A5B9QK38</accession>
<evidence type="ECO:0000259" key="2">
    <source>
        <dbReference type="PROSITE" id="PS50076"/>
    </source>
</evidence>
<dbReference type="Pfam" id="PF00226">
    <property type="entry name" value="DnaJ"/>
    <property type="match status" value="1"/>
</dbReference>
<dbReference type="AlphaFoldDB" id="A0A5B9QK38"/>
<dbReference type="Proteomes" id="UP000325286">
    <property type="component" value="Chromosome"/>
</dbReference>
<dbReference type="CDD" id="cd06257">
    <property type="entry name" value="DnaJ"/>
    <property type="match status" value="1"/>
</dbReference>
<feature type="domain" description="J" evidence="2">
    <location>
        <begin position="8"/>
        <end position="71"/>
    </location>
</feature>
<organism evidence="3 4">
    <name type="scientific">Roseimaritima ulvae</name>
    <dbReference type="NCBI Taxonomy" id="980254"/>
    <lineage>
        <taxon>Bacteria</taxon>
        <taxon>Pseudomonadati</taxon>
        <taxon>Planctomycetota</taxon>
        <taxon>Planctomycetia</taxon>
        <taxon>Pirellulales</taxon>
        <taxon>Pirellulaceae</taxon>
        <taxon>Roseimaritima</taxon>
    </lineage>
</organism>
<dbReference type="KEGG" id="rul:UC8_00450"/>
<dbReference type="PANTHER" id="PTHR43096">
    <property type="entry name" value="DNAJ HOMOLOG 1, MITOCHONDRIAL-RELATED"/>
    <property type="match status" value="1"/>
</dbReference>
<dbReference type="EMBL" id="CP042914">
    <property type="protein sequence ID" value="QEG38092.1"/>
    <property type="molecule type" value="Genomic_DNA"/>
</dbReference>
<dbReference type="PROSITE" id="PS00636">
    <property type="entry name" value="DNAJ_1"/>
    <property type="match status" value="1"/>
</dbReference>
<dbReference type="PROSITE" id="PS50076">
    <property type="entry name" value="DNAJ_2"/>
    <property type="match status" value="1"/>
</dbReference>